<dbReference type="EMBL" id="LCYG01000118">
    <property type="protein sequence ID" value="KLK89815.1"/>
    <property type="molecule type" value="Genomic_DNA"/>
</dbReference>
<comment type="caution">
    <text evidence="2">The sequence shown here is derived from an EMBL/GenBank/DDBJ whole genome shotgun (WGS) entry which is preliminary data.</text>
</comment>
<gene>
    <name evidence="2" type="ORF">AA309_29245</name>
</gene>
<dbReference type="PATRIC" id="fig|1225564.3.peg.522"/>
<evidence type="ECO:0000313" key="2">
    <source>
        <dbReference type="EMBL" id="KLK89815.1"/>
    </source>
</evidence>
<name>A0A0H1R3Q7_9HYPH</name>
<protein>
    <submittedName>
        <fullName evidence="2">Uncharacterized protein</fullName>
    </submittedName>
</protein>
<proteinExistence type="predicted"/>
<sequence>MPTLIAELVRLALSHGLSDSSLDEEVHNAALSAAAAANNDGLPGQIAFLISQIGVDATCKIIGVPMPDGSDMPGISAPVHSPFSRHSPVRGH</sequence>
<accession>A0A0H1R3Q7</accession>
<dbReference type="AlphaFoldDB" id="A0A0H1R3Q7"/>
<dbReference type="Proteomes" id="UP000035489">
    <property type="component" value="Unassembled WGS sequence"/>
</dbReference>
<evidence type="ECO:0000313" key="3">
    <source>
        <dbReference type="Proteomes" id="UP000035489"/>
    </source>
</evidence>
<evidence type="ECO:0000256" key="1">
    <source>
        <dbReference type="SAM" id="MobiDB-lite"/>
    </source>
</evidence>
<keyword evidence="3" id="KW-1185">Reference proteome</keyword>
<dbReference type="RefSeq" id="WP_047192549.1">
    <property type="nucleotide sequence ID" value="NZ_LCYG01000118.1"/>
</dbReference>
<organism evidence="2 3">
    <name type="scientific">Microvirga vignae</name>
    <dbReference type="NCBI Taxonomy" id="1225564"/>
    <lineage>
        <taxon>Bacteria</taxon>
        <taxon>Pseudomonadati</taxon>
        <taxon>Pseudomonadota</taxon>
        <taxon>Alphaproteobacteria</taxon>
        <taxon>Hyphomicrobiales</taxon>
        <taxon>Methylobacteriaceae</taxon>
        <taxon>Microvirga</taxon>
    </lineage>
</organism>
<dbReference type="OrthoDB" id="8019795at2"/>
<feature type="region of interest" description="Disordered" evidence="1">
    <location>
        <begin position="71"/>
        <end position="92"/>
    </location>
</feature>
<reference evidence="2 3" key="1">
    <citation type="submission" date="2015-05" db="EMBL/GenBank/DDBJ databases">
        <title>Draft genome sequence of Microvirga vignae strain BR3299, a novel nitrogen fixing bacteria isolated from Brazil semi-aired region.</title>
        <authorList>
            <person name="Zilli J.E."/>
            <person name="Passos S.R."/>
            <person name="Leite J."/>
            <person name="Baldani J.I."/>
            <person name="Xavier G.R."/>
            <person name="Rumjaneck N.G."/>
            <person name="Simoes-Araujo J.L."/>
        </authorList>
    </citation>
    <scope>NUCLEOTIDE SEQUENCE [LARGE SCALE GENOMIC DNA]</scope>
    <source>
        <strain evidence="2 3">BR3299</strain>
    </source>
</reference>